<feature type="domain" description="ATP-grasp" evidence="6">
    <location>
        <begin position="487"/>
        <end position="523"/>
    </location>
</feature>
<dbReference type="AlphaFoldDB" id="A0A1M7Y9E9"/>
<dbReference type="InterPro" id="IPR016102">
    <property type="entry name" value="Succinyl-CoA_synth-like"/>
</dbReference>
<keyword evidence="7" id="KW-0808">Transferase</keyword>
<dbReference type="GO" id="GO:0046872">
    <property type="term" value="F:metal ion binding"/>
    <property type="evidence" value="ECO:0007669"/>
    <property type="project" value="InterPro"/>
</dbReference>
<dbReference type="GO" id="GO:0043758">
    <property type="term" value="F:acetate-CoA ligase (ADP-forming) activity"/>
    <property type="evidence" value="ECO:0007669"/>
    <property type="project" value="InterPro"/>
</dbReference>
<dbReference type="Pfam" id="PF13380">
    <property type="entry name" value="CoA_binding_2"/>
    <property type="match status" value="1"/>
</dbReference>
<dbReference type="SUPFAM" id="SSF51735">
    <property type="entry name" value="NAD(P)-binding Rossmann-fold domains"/>
    <property type="match status" value="1"/>
</dbReference>
<dbReference type="Pfam" id="PF13607">
    <property type="entry name" value="Succ_CoA_lig"/>
    <property type="match status" value="1"/>
</dbReference>
<dbReference type="FunFam" id="3.30.1490.20:FF:000020">
    <property type="entry name" value="Protein lysine acetyltransferase"/>
    <property type="match status" value="1"/>
</dbReference>
<keyword evidence="8" id="KW-1185">Reference proteome</keyword>
<gene>
    <name evidence="7" type="ORF">SAMN02745220_02754</name>
</gene>
<dbReference type="InterPro" id="IPR011761">
    <property type="entry name" value="ATP-grasp"/>
</dbReference>
<evidence type="ECO:0000256" key="3">
    <source>
        <dbReference type="ARBA" id="ARBA00022840"/>
    </source>
</evidence>
<dbReference type="GO" id="GO:0005524">
    <property type="term" value="F:ATP binding"/>
    <property type="evidence" value="ECO:0007669"/>
    <property type="project" value="UniProtKB-UniRule"/>
</dbReference>
<protein>
    <submittedName>
        <fullName evidence="7">Acetyltransferase</fullName>
    </submittedName>
</protein>
<dbReference type="Pfam" id="PF19045">
    <property type="entry name" value="Ligase_CoA_2"/>
    <property type="match status" value="1"/>
</dbReference>
<evidence type="ECO:0000313" key="8">
    <source>
        <dbReference type="Proteomes" id="UP000184603"/>
    </source>
</evidence>
<dbReference type="Gene3D" id="3.30.470.20">
    <property type="entry name" value="ATP-grasp fold, B domain"/>
    <property type="match status" value="1"/>
</dbReference>
<dbReference type="SUPFAM" id="SSF52210">
    <property type="entry name" value="Succinyl-CoA synthetase domains"/>
    <property type="match status" value="2"/>
</dbReference>
<dbReference type="GO" id="GO:0016740">
    <property type="term" value="F:transferase activity"/>
    <property type="evidence" value="ECO:0007669"/>
    <property type="project" value="UniProtKB-KW"/>
</dbReference>
<evidence type="ECO:0000259" key="6">
    <source>
        <dbReference type="PROSITE" id="PS50975"/>
    </source>
</evidence>
<dbReference type="InterPro" id="IPR014089">
    <property type="entry name" value="AcCoA-synth-alpha"/>
</dbReference>
<dbReference type="InterPro" id="IPR036291">
    <property type="entry name" value="NAD(P)-bd_dom_sf"/>
</dbReference>
<organism evidence="7 8">
    <name type="scientific">Desulfopila aestuarii DSM 18488</name>
    <dbReference type="NCBI Taxonomy" id="1121416"/>
    <lineage>
        <taxon>Bacteria</taxon>
        <taxon>Pseudomonadati</taxon>
        <taxon>Thermodesulfobacteriota</taxon>
        <taxon>Desulfobulbia</taxon>
        <taxon>Desulfobulbales</taxon>
        <taxon>Desulfocapsaceae</taxon>
        <taxon>Desulfopila</taxon>
    </lineage>
</organism>
<reference evidence="7 8" key="1">
    <citation type="submission" date="2016-12" db="EMBL/GenBank/DDBJ databases">
        <authorList>
            <person name="Song W.-J."/>
            <person name="Kurnit D.M."/>
        </authorList>
    </citation>
    <scope>NUCLEOTIDE SEQUENCE [LARGE SCALE GENOMIC DNA]</scope>
    <source>
        <strain evidence="7 8">DSM 18488</strain>
    </source>
</reference>
<evidence type="ECO:0000256" key="5">
    <source>
        <dbReference type="PROSITE-ProRule" id="PRU00409"/>
    </source>
</evidence>
<evidence type="ECO:0000256" key="1">
    <source>
        <dbReference type="ARBA" id="ARBA00022598"/>
    </source>
</evidence>
<dbReference type="PANTHER" id="PTHR43334:SF1">
    <property type="entry name" value="3-HYDROXYPROPIONATE--COA LIGASE [ADP-FORMING]"/>
    <property type="match status" value="1"/>
</dbReference>
<dbReference type="InterPro" id="IPR013815">
    <property type="entry name" value="ATP_grasp_subdomain_1"/>
</dbReference>
<sequence length="713" mass="76301">MLTHLFYPQKIALLGASRVPGKVGHDIMANLVDGGYTGTIIPVNPAGGELFGHTVLSSLDAYRGAIDLAIIAVPRSEVMTSARECLQKGARTIAVITAGFKETGRDGAMLEQELAELCRRNGARLLGPNCLGLLNTGHSLNGSFAGAMPKAGRIGVFSQSGALCTSILDVARGRDLGLSKLVSIGNKADITEDDLLEYFGNDPDTDVIVGYLENIVAGDNFIKCATEAASKKPVIILKSGTSQAGRRAAASHTGVMAGTDTAYGAAFKRAGVIRADTFESLFDYATALSMQPLPKGNRVLVVTNAGGPGTMAADAIEHSGMTVAELATNTAASLRERLPTAASVANPIDVLGDAPPARYGETIAAAQNDDEVDAIIIILTPQAMTDPAETARTIARTIDGSKPVLVSFMGGREVMPGADELVKAGLPNFPSPERAVAALKAMYDYAVWKARPPRIVTRFKVNRRRADHIITRSRANNVLQLNEVKTKKILDAYGFAIPPGRLVASAEEAVEHARHIGFPLAMKIVSSDIIHKSEVGGVRLNLTTIQQVRDSYDLMMMRIKQRAPEARIDGIYVEHMGDPGIEVILSMTRDPQFGPMLMFGLGGIFVEVLKDVTFHLAPITHEEAIAMLRSTRSYTILEGKRGGRAVDIDNIATGLQRISQLTTDFPEIIEMEINPFIVGEFGTDPVVADARITLAEPPKRSKSYFLKGQEHGI</sequence>
<comment type="similarity">
    <text evidence="4">In the N-terminal section; belongs to the acetate CoA ligase alpha subunit family.</text>
</comment>
<dbReference type="PROSITE" id="PS50975">
    <property type="entry name" value="ATP_GRASP"/>
    <property type="match status" value="1"/>
</dbReference>
<name>A0A1M7Y9E9_9BACT</name>
<keyword evidence="2 5" id="KW-0547">Nucleotide-binding</keyword>
<dbReference type="Gene3D" id="3.40.50.720">
    <property type="entry name" value="NAD(P)-binding Rossmann-like Domain"/>
    <property type="match status" value="1"/>
</dbReference>
<dbReference type="Gene3D" id="3.40.50.261">
    <property type="entry name" value="Succinyl-CoA synthetase domains"/>
    <property type="match status" value="2"/>
</dbReference>
<dbReference type="Pfam" id="PF13549">
    <property type="entry name" value="ATP-grasp_5"/>
    <property type="match status" value="1"/>
</dbReference>
<dbReference type="EMBL" id="FRFE01000013">
    <property type="protein sequence ID" value="SHO49247.1"/>
    <property type="molecule type" value="Genomic_DNA"/>
</dbReference>
<dbReference type="InterPro" id="IPR003781">
    <property type="entry name" value="CoA-bd"/>
</dbReference>
<dbReference type="NCBIfam" id="TIGR02717">
    <property type="entry name" value="AcCoA-syn-alpha"/>
    <property type="match status" value="1"/>
</dbReference>
<keyword evidence="1" id="KW-0436">Ligase</keyword>
<keyword evidence="3 5" id="KW-0067">ATP-binding</keyword>
<dbReference type="InterPro" id="IPR043938">
    <property type="entry name" value="Ligase_CoA_dom"/>
</dbReference>
<dbReference type="STRING" id="1121416.SAMN02745220_02754"/>
<dbReference type="PANTHER" id="PTHR43334">
    <property type="entry name" value="ACETATE--COA LIGASE [ADP-FORMING]"/>
    <property type="match status" value="1"/>
</dbReference>
<dbReference type="InterPro" id="IPR032875">
    <property type="entry name" value="Succ_CoA_lig_flav_dom"/>
</dbReference>
<dbReference type="Proteomes" id="UP000184603">
    <property type="component" value="Unassembled WGS sequence"/>
</dbReference>
<dbReference type="InterPro" id="IPR051538">
    <property type="entry name" value="Acyl-CoA_Synth/Transferase"/>
</dbReference>
<proteinExistence type="inferred from homology"/>
<dbReference type="SMART" id="SM00881">
    <property type="entry name" value="CoA_binding"/>
    <property type="match status" value="1"/>
</dbReference>
<evidence type="ECO:0000256" key="4">
    <source>
        <dbReference type="ARBA" id="ARBA00060888"/>
    </source>
</evidence>
<dbReference type="Gene3D" id="3.30.1490.20">
    <property type="entry name" value="ATP-grasp fold, A domain"/>
    <property type="match status" value="1"/>
</dbReference>
<dbReference type="RefSeq" id="WP_073614036.1">
    <property type="nucleotide sequence ID" value="NZ_FRFE01000013.1"/>
</dbReference>
<evidence type="ECO:0000313" key="7">
    <source>
        <dbReference type="EMBL" id="SHO49247.1"/>
    </source>
</evidence>
<accession>A0A1M7Y9E9</accession>
<dbReference type="OrthoDB" id="9791027at2"/>
<dbReference type="SUPFAM" id="SSF56059">
    <property type="entry name" value="Glutathione synthetase ATP-binding domain-like"/>
    <property type="match status" value="1"/>
</dbReference>
<evidence type="ECO:0000256" key="2">
    <source>
        <dbReference type="ARBA" id="ARBA00022741"/>
    </source>
</evidence>